<feature type="transmembrane region" description="Helical" evidence="5">
    <location>
        <begin position="358"/>
        <end position="376"/>
    </location>
</feature>
<dbReference type="PROSITE" id="PS50850">
    <property type="entry name" value="MFS"/>
    <property type="match status" value="1"/>
</dbReference>
<accession>A0ABD0TK95</accession>
<proteinExistence type="predicted"/>
<dbReference type="Pfam" id="PF00083">
    <property type="entry name" value="Sugar_tr"/>
    <property type="match status" value="1"/>
</dbReference>
<feature type="transmembrane region" description="Helical" evidence="5">
    <location>
        <begin position="439"/>
        <end position="457"/>
    </location>
</feature>
<dbReference type="InterPro" id="IPR036259">
    <property type="entry name" value="MFS_trans_sf"/>
</dbReference>
<dbReference type="InterPro" id="IPR005828">
    <property type="entry name" value="MFS_sugar_transport-like"/>
</dbReference>
<evidence type="ECO:0000259" key="6">
    <source>
        <dbReference type="PROSITE" id="PS50850"/>
    </source>
</evidence>
<evidence type="ECO:0000256" key="5">
    <source>
        <dbReference type="SAM" id="Phobius"/>
    </source>
</evidence>
<dbReference type="Gene3D" id="1.20.1250.20">
    <property type="entry name" value="MFS general substrate transporter like domains"/>
    <property type="match status" value="1"/>
</dbReference>
<feature type="transmembrane region" description="Helical" evidence="5">
    <location>
        <begin position="156"/>
        <end position="178"/>
    </location>
</feature>
<feature type="transmembrane region" description="Helical" evidence="5">
    <location>
        <begin position="185"/>
        <end position="204"/>
    </location>
</feature>
<evidence type="ECO:0000256" key="4">
    <source>
        <dbReference type="ARBA" id="ARBA00023136"/>
    </source>
</evidence>
<evidence type="ECO:0000313" key="7">
    <source>
        <dbReference type="EMBL" id="KAL0849768.1"/>
    </source>
</evidence>
<reference evidence="7 8" key="1">
    <citation type="submission" date="2024-06" db="EMBL/GenBank/DDBJ databases">
        <title>A chromosome-level genome assembly of beet webworm, Loxostege sticticalis.</title>
        <authorList>
            <person name="Zhang Y."/>
        </authorList>
    </citation>
    <scope>NUCLEOTIDE SEQUENCE [LARGE SCALE GENOMIC DNA]</scope>
    <source>
        <strain evidence="7">AQ028</strain>
        <tissue evidence="7">Male pupae</tissue>
    </source>
</reference>
<evidence type="ECO:0000313" key="8">
    <source>
        <dbReference type="Proteomes" id="UP001549921"/>
    </source>
</evidence>
<name>A0ABD0TK95_LOXSC</name>
<feature type="transmembrane region" description="Helical" evidence="5">
    <location>
        <begin position="274"/>
        <end position="292"/>
    </location>
</feature>
<keyword evidence="2 5" id="KW-0812">Transmembrane</keyword>
<feature type="transmembrane region" description="Helical" evidence="5">
    <location>
        <begin position="41"/>
        <end position="63"/>
    </location>
</feature>
<dbReference type="InterPro" id="IPR020846">
    <property type="entry name" value="MFS_dom"/>
</dbReference>
<dbReference type="AlphaFoldDB" id="A0ABD0TK95"/>
<comment type="caution">
    <text evidence="7">The sequence shown here is derived from an EMBL/GenBank/DDBJ whole genome shotgun (WGS) entry which is preliminary data.</text>
</comment>
<dbReference type="PANTHER" id="PTHR24064">
    <property type="entry name" value="SOLUTE CARRIER FAMILY 22 MEMBER"/>
    <property type="match status" value="1"/>
</dbReference>
<feature type="transmembrane region" description="Helical" evidence="5">
    <location>
        <begin position="477"/>
        <end position="496"/>
    </location>
</feature>
<evidence type="ECO:0000256" key="3">
    <source>
        <dbReference type="ARBA" id="ARBA00022989"/>
    </source>
</evidence>
<dbReference type="EMBL" id="JBEDNZ010000003">
    <property type="protein sequence ID" value="KAL0849768.1"/>
    <property type="molecule type" value="Genomic_DNA"/>
</dbReference>
<protein>
    <recommendedName>
        <fullName evidence="6">Major facilitator superfamily (MFS) profile domain-containing protein</fullName>
    </recommendedName>
</protein>
<feature type="transmembrane region" description="Helical" evidence="5">
    <location>
        <begin position="250"/>
        <end position="268"/>
    </location>
</feature>
<feature type="domain" description="Major facilitator superfamily (MFS) profile" evidence="6">
    <location>
        <begin position="43"/>
        <end position="525"/>
    </location>
</feature>
<feature type="transmembrane region" description="Helical" evidence="5">
    <location>
        <begin position="382"/>
        <end position="408"/>
    </location>
</feature>
<keyword evidence="4 5" id="KW-0472">Membrane</keyword>
<evidence type="ECO:0000256" key="2">
    <source>
        <dbReference type="ARBA" id="ARBA00022692"/>
    </source>
</evidence>
<feature type="transmembrane region" description="Helical" evidence="5">
    <location>
        <begin position="502"/>
        <end position="521"/>
    </location>
</feature>
<dbReference type="GO" id="GO:0016020">
    <property type="term" value="C:membrane"/>
    <property type="evidence" value="ECO:0007669"/>
    <property type="project" value="UniProtKB-SubCell"/>
</dbReference>
<keyword evidence="3 5" id="KW-1133">Transmembrane helix</keyword>
<dbReference type="SUPFAM" id="SSF103473">
    <property type="entry name" value="MFS general substrate transporter"/>
    <property type="match status" value="1"/>
</dbReference>
<organism evidence="7 8">
    <name type="scientific">Loxostege sticticalis</name>
    <name type="common">Beet webworm moth</name>
    <dbReference type="NCBI Taxonomy" id="481309"/>
    <lineage>
        <taxon>Eukaryota</taxon>
        <taxon>Metazoa</taxon>
        <taxon>Ecdysozoa</taxon>
        <taxon>Arthropoda</taxon>
        <taxon>Hexapoda</taxon>
        <taxon>Insecta</taxon>
        <taxon>Pterygota</taxon>
        <taxon>Neoptera</taxon>
        <taxon>Endopterygota</taxon>
        <taxon>Lepidoptera</taxon>
        <taxon>Glossata</taxon>
        <taxon>Ditrysia</taxon>
        <taxon>Pyraloidea</taxon>
        <taxon>Crambidae</taxon>
        <taxon>Pyraustinae</taxon>
        <taxon>Loxostege</taxon>
    </lineage>
</organism>
<feature type="transmembrane region" description="Helical" evidence="5">
    <location>
        <begin position="415"/>
        <end position="433"/>
    </location>
</feature>
<comment type="subcellular location">
    <subcellularLocation>
        <location evidence="1">Membrane</location>
        <topology evidence="1">Multi-pass membrane protein</topology>
    </subcellularLocation>
</comment>
<sequence>MTEKIKMEETKKLNDAPPEVQGDIMERILYEVGDMGRYQRLLFLSMMPFGLFIVFAYTVQMFIAATPQEHWCKVPELQHLDIELRRNLSIPGAMDGPDWDRCQVYEANWTEVLQTMAPPVNASTAPCRNGWEFLYNDIPYATVVSERGWVCADSGIAPMAQTVFFMGSLLGCAFFGWMGDKYGRLPALIGSNLIGCFGGVLTVFTTGVWDFTIARFIVGICNDSCSVMLYIIVIEYVGARHRTWISNLSIAVYYGGGSLLLVALALWLLDWRNLILATSLPMLIVIATPWYVPESARWLASKGKVNRAVNMLKKFEKVNKKKIPDELMAEFIVVASQKSTVDESLRAVFANAPLRNSLLVLIVVSMVSCLGIDAILRMSESIGTNFFVTFTLSSASEVPALILVTLVLDRWGRRSLICGTLAAAGVLALFTAFTRKGVMQMILAVAMRFALNMAVGAELQLTAELLPTGARASGNSLVHLTVYVAAMFSPTVVYSQRLWSPLPLLIVGMLCLGAGGLCLLLPETKGKPMPQTIVEAERLIRDGALWKKKSRDTGQNEILNEEFRKMSASVTSINLLR</sequence>
<dbReference type="Proteomes" id="UP001549921">
    <property type="component" value="Unassembled WGS sequence"/>
</dbReference>
<feature type="transmembrane region" description="Helical" evidence="5">
    <location>
        <begin position="216"/>
        <end position="238"/>
    </location>
</feature>
<gene>
    <name evidence="7" type="ORF">ABMA28_011721</name>
</gene>
<evidence type="ECO:0000256" key="1">
    <source>
        <dbReference type="ARBA" id="ARBA00004141"/>
    </source>
</evidence>